<name>A0A9D9N3W9_9BACT</name>
<dbReference type="AlphaFoldDB" id="A0A9D9N3W9"/>
<dbReference type="InterPro" id="IPR015914">
    <property type="entry name" value="PAPs_N"/>
</dbReference>
<dbReference type="Gene3D" id="2.60.40.380">
    <property type="entry name" value="Purple acid phosphatase-like, N-terminal"/>
    <property type="match status" value="1"/>
</dbReference>
<keyword evidence="2" id="KW-1133">Transmembrane helix</keyword>
<dbReference type="GO" id="GO:0046872">
    <property type="term" value="F:metal ion binding"/>
    <property type="evidence" value="ECO:0007669"/>
    <property type="project" value="InterPro"/>
</dbReference>
<keyword evidence="2" id="KW-0472">Membrane</keyword>
<feature type="domain" description="Purple acid phosphatase N-terminal" evidence="4">
    <location>
        <begin position="47"/>
        <end position="134"/>
    </location>
</feature>
<dbReference type="Pfam" id="PF00149">
    <property type="entry name" value="Metallophos"/>
    <property type="match status" value="1"/>
</dbReference>
<dbReference type="PANTHER" id="PTHR45867">
    <property type="entry name" value="PURPLE ACID PHOSPHATASE"/>
    <property type="match status" value="1"/>
</dbReference>
<feature type="domain" description="Calcineurin-like phosphoesterase" evidence="3">
    <location>
        <begin position="144"/>
        <end position="331"/>
    </location>
</feature>
<dbReference type="GO" id="GO:0003993">
    <property type="term" value="F:acid phosphatase activity"/>
    <property type="evidence" value="ECO:0007669"/>
    <property type="project" value="InterPro"/>
</dbReference>
<dbReference type="EMBL" id="JADIMG010000035">
    <property type="protein sequence ID" value="MBO8459364.1"/>
    <property type="molecule type" value="Genomic_DNA"/>
</dbReference>
<feature type="transmembrane region" description="Helical" evidence="2">
    <location>
        <begin position="7"/>
        <end position="27"/>
    </location>
</feature>
<evidence type="ECO:0000256" key="2">
    <source>
        <dbReference type="SAM" id="Phobius"/>
    </source>
</evidence>
<comment type="caution">
    <text evidence="5">The sequence shown here is derived from an EMBL/GenBank/DDBJ whole genome shotgun (WGS) entry which is preliminary data.</text>
</comment>
<dbReference type="Gene3D" id="3.60.21.10">
    <property type="match status" value="1"/>
</dbReference>
<keyword evidence="2" id="KW-0812">Transmembrane</keyword>
<dbReference type="InterPro" id="IPR008963">
    <property type="entry name" value="Purple_acid_Pase-like_N"/>
</dbReference>
<dbReference type="Pfam" id="PF16656">
    <property type="entry name" value="Pur_ac_phosph_N"/>
    <property type="match status" value="1"/>
</dbReference>
<evidence type="ECO:0000313" key="6">
    <source>
        <dbReference type="Proteomes" id="UP000823641"/>
    </source>
</evidence>
<evidence type="ECO:0000313" key="5">
    <source>
        <dbReference type="EMBL" id="MBO8459364.1"/>
    </source>
</evidence>
<reference evidence="5" key="2">
    <citation type="journal article" date="2021" name="PeerJ">
        <title>Extensive microbial diversity within the chicken gut microbiome revealed by metagenomics and culture.</title>
        <authorList>
            <person name="Gilroy R."/>
            <person name="Ravi A."/>
            <person name="Getino M."/>
            <person name="Pursley I."/>
            <person name="Horton D.L."/>
            <person name="Alikhan N.F."/>
            <person name="Baker D."/>
            <person name="Gharbi K."/>
            <person name="Hall N."/>
            <person name="Watson M."/>
            <person name="Adriaenssens E.M."/>
            <person name="Foster-Nyarko E."/>
            <person name="Jarju S."/>
            <person name="Secka A."/>
            <person name="Antonio M."/>
            <person name="Oren A."/>
            <person name="Chaudhuri R.R."/>
            <person name="La Ragione R."/>
            <person name="Hildebrand F."/>
            <person name="Pallen M.J."/>
        </authorList>
    </citation>
    <scope>NUCLEOTIDE SEQUENCE</scope>
    <source>
        <strain evidence="5">G3-3990</strain>
    </source>
</reference>
<gene>
    <name evidence="5" type="ORF">IAA73_03405</name>
</gene>
<dbReference type="Proteomes" id="UP000823641">
    <property type="component" value="Unassembled WGS sequence"/>
</dbReference>
<dbReference type="PANTHER" id="PTHR45867:SF10">
    <property type="entry name" value="PURPLE ACID PHOSPHATASE"/>
    <property type="match status" value="1"/>
</dbReference>
<protein>
    <submittedName>
        <fullName evidence="5">Metallophosphoesterase family protein</fullName>
    </submittedName>
</protein>
<evidence type="ECO:0000259" key="4">
    <source>
        <dbReference type="Pfam" id="PF16656"/>
    </source>
</evidence>
<dbReference type="SUPFAM" id="SSF49363">
    <property type="entry name" value="Purple acid phosphatase, N-terminal domain"/>
    <property type="match status" value="1"/>
</dbReference>
<reference evidence="5" key="1">
    <citation type="submission" date="2020-10" db="EMBL/GenBank/DDBJ databases">
        <authorList>
            <person name="Gilroy R."/>
        </authorList>
    </citation>
    <scope>NUCLEOTIDE SEQUENCE</scope>
    <source>
        <strain evidence="5">G3-3990</strain>
    </source>
</reference>
<sequence length="452" mass="51941">MKTIHKIALIIAIVVIVASSIIISLRWNAWFGNLTEETYAISAVQDRIVLSYTLDGKSITISWRYGNKSTKNVVEYYDMQSQDTLFVNAQCTTISTQGGTQNHYRATLHSYTNNTSYTYRLINDSTVSDWHTFTIGNPSQAIDFILFGDIQDEADGPSAQLFHDVALHYPKIDFWAFVGDLAERPTDYYWQVVFDALQPYASHIPIIACPGNHEHRKGLKKELDPRWIWMFGQPQLQNATDYSIDMPLLHIASVNSDGLFWPWDYLQKRNQLTKYHILSAPSQQQWNVLLMHHPIYPGSIGRHNLLFRTTLNPLIEKNDIHLVLCGHDHSYARRIAVNEDVKTPPVYLLTNSSSKYYLSNCDPAADKIACGIRLYSHIHITPDTLRISTYTADAHQLYDEIICIRTSENIQVIDMGDKIAEQILLPERFNKDSKKDIRKKFMKKKALRESSK</sequence>
<dbReference type="InterPro" id="IPR029052">
    <property type="entry name" value="Metallo-depent_PP-like"/>
</dbReference>
<dbReference type="InterPro" id="IPR004843">
    <property type="entry name" value="Calcineurin-like_PHP"/>
</dbReference>
<proteinExistence type="predicted"/>
<dbReference type="SUPFAM" id="SSF56300">
    <property type="entry name" value="Metallo-dependent phosphatases"/>
    <property type="match status" value="1"/>
</dbReference>
<evidence type="ECO:0000259" key="3">
    <source>
        <dbReference type="Pfam" id="PF00149"/>
    </source>
</evidence>
<evidence type="ECO:0000256" key="1">
    <source>
        <dbReference type="ARBA" id="ARBA00022729"/>
    </source>
</evidence>
<keyword evidence="1" id="KW-0732">Signal</keyword>
<accession>A0A9D9N3W9</accession>
<organism evidence="5 6">
    <name type="scientific">Candidatus Gallipaludibacter merdavium</name>
    <dbReference type="NCBI Taxonomy" id="2840839"/>
    <lineage>
        <taxon>Bacteria</taxon>
        <taxon>Pseudomonadati</taxon>
        <taxon>Bacteroidota</taxon>
        <taxon>Bacteroidia</taxon>
        <taxon>Bacteroidales</taxon>
        <taxon>Candidatus Gallipaludibacter</taxon>
    </lineage>
</organism>